<evidence type="ECO:0000313" key="2">
    <source>
        <dbReference type="EMBL" id="UYM05976.1"/>
    </source>
</evidence>
<feature type="chain" id="PRO_5041292742" description="VCBS repeat-containing protein" evidence="1">
    <location>
        <begin position="27"/>
        <end position="230"/>
    </location>
</feature>
<reference evidence="2" key="1">
    <citation type="submission" date="2022-01" db="EMBL/GenBank/DDBJ databases">
        <title>Nocardioidaceae gen. sp. A5X3R13.</title>
        <authorList>
            <person name="Lopez Marin M.A."/>
            <person name="Uhlik O."/>
        </authorList>
    </citation>
    <scope>NUCLEOTIDE SEQUENCE</scope>
    <source>
        <strain evidence="2">A5X3R13</strain>
    </source>
</reference>
<keyword evidence="1" id="KW-0732">Signal</keyword>
<keyword evidence="3" id="KW-1185">Reference proteome</keyword>
<dbReference type="AlphaFoldDB" id="A0AA46TIS4"/>
<dbReference type="KEGG" id="sgrg:L0C25_02555"/>
<gene>
    <name evidence="2" type="ORF">L0C25_02555</name>
</gene>
<evidence type="ECO:0008006" key="4">
    <source>
        <dbReference type="Google" id="ProtNLM"/>
    </source>
</evidence>
<protein>
    <recommendedName>
        <fullName evidence="4">VCBS repeat-containing protein</fullName>
    </recommendedName>
</protein>
<evidence type="ECO:0000256" key="1">
    <source>
        <dbReference type="SAM" id="SignalP"/>
    </source>
</evidence>
<sequence>MRNRILIVAAGAATLASGALLPAAGAAGATGDGSDAVPMCGRSASYVVSHRDVDGDGRRDTIKSGGSKGQTVIVKINGGETLRRSIKGSFVEALGASRIDGRRGAEIVVADGFSGGQNGARMDARVLTYRKHHLYLLAAPTGGRQWRSHSMPGIESGWSKHRAHNRRYLTHRVVRRVDGGKRFTGRAVDFRWQDGDWTRAGSRKLHFPSRKAANRIVGWRMQGVEYWAGC</sequence>
<accession>A0AA46TIS4</accession>
<dbReference type="EMBL" id="CP094970">
    <property type="protein sequence ID" value="UYM05976.1"/>
    <property type="molecule type" value="Genomic_DNA"/>
</dbReference>
<organism evidence="2 3">
    <name type="scientific">Solicola gregarius</name>
    <dbReference type="NCBI Taxonomy" id="2908642"/>
    <lineage>
        <taxon>Bacteria</taxon>
        <taxon>Bacillati</taxon>
        <taxon>Actinomycetota</taxon>
        <taxon>Actinomycetes</taxon>
        <taxon>Propionibacteriales</taxon>
        <taxon>Nocardioidaceae</taxon>
        <taxon>Solicola</taxon>
    </lineage>
</organism>
<dbReference type="Proteomes" id="UP001164390">
    <property type="component" value="Chromosome"/>
</dbReference>
<name>A0AA46TIS4_9ACTN</name>
<proteinExistence type="predicted"/>
<feature type="signal peptide" evidence="1">
    <location>
        <begin position="1"/>
        <end position="26"/>
    </location>
</feature>
<dbReference type="RefSeq" id="WP_271634822.1">
    <property type="nucleotide sequence ID" value="NZ_CP094970.1"/>
</dbReference>
<evidence type="ECO:0000313" key="3">
    <source>
        <dbReference type="Proteomes" id="UP001164390"/>
    </source>
</evidence>